<evidence type="ECO:0000313" key="2">
    <source>
        <dbReference type="EMBL" id="MDN3492559.1"/>
    </source>
</evidence>
<evidence type="ECO:0000256" key="1">
    <source>
        <dbReference type="SAM" id="MobiDB-lite"/>
    </source>
</evidence>
<sequence length="139" mass="16159">MNKLGKILVVAAATSGIAYITRKWWNIPSEKLKSSDHTSRIKTSKSNTQKPSNANRDLNDNSDSDERTQRMYNDLGMTEEQRKRYVADYRAVVDDWKNKNPNQDMDEQIMEEQHSATLNAVLNEAQYAMYRDWSKQNPN</sequence>
<evidence type="ECO:0000313" key="3">
    <source>
        <dbReference type="Proteomes" id="UP001231197"/>
    </source>
</evidence>
<dbReference type="Proteomes" id="UP001231197">
    <property type="component" value="Unassembled WGS sequence"/>
</dbReference>
<reference evidence="2 3" key="1">
    <citation type="journal article" date="2023" name="Int. J. Syst. Evol. Microbiol.">
        <title>Winogradskyella bathintestinalis sp. nov., isolated from the intestine of the deep-sea loosejaw dragonfish, Malacosteus niger.</title>
        <authorList>
            <person name="Uniacke-Lowe S."/>
            <person name="Johnson C.N."/>
            <person name="Stanton C."/>
            <person name="Hill C."/>
            <person name="Ross P."/>
        </authorList>
    </citation>
    <scope>NUCLEOTIDE SEQUENCE [LARGE SCALE GENOMIC DNA]</scope>
    <source>
        <strain evidence="2 3">APC 3343</strain>
    </source>
</reference>
<feature type="compositionally biased region" description="Polar residues" evidence="1">
    <location>
        <begin position="44"/>
        <end position="56"/>
    </location>
</feature>
<keyword evidence="3" id="KW-1185">Reference proteome</keyword>
<dbReference type="RefSeq" id="WP_290206251.1">
    <property type="nucleotide sequence ID" value="NZ_JASDDK010000002.1"/>
</dbReference>
<feature type="region of interest" description="Disordered" evidence="1">
    <location>
        <begin position="32"/>
        <end position="77"/>
    </location>
</feature>
<name>A0ABT7ZU55_9FLAO</name>
<comment type="caution">
    <text evidence="2">The sequence shown here is derived from an EMBL/GenBank/DDBJ whole genome shotgun (WGS) entry which is preliminary data.</text>
</comment>
<proteinExistence type="predicted"/>
<organism evidence="2 3">
    <name type="scientific">Winogradskyella bathintestinalis</name>
    <dbReference type="NCBI Taxonomy" id="3035208"/>
    <lineage>
        <taxon>Bacteria</taxon>
        <taxon>Pseudomonadati</taxon>
        <taxon>Bacteroidota</taxon>
        <taxon>Flavobacteriia</taxon>
        <taxon>Flavobacteriales</taxon>
        <taxon>Flavobacteriaceae</taxon>
        <taxon>Winogradskyella</taxon>
    </lineage>
</organism>
<dbReference type="EMBL" id="JASDDK010000002">
    <property type="protein sequence ID" value="MDN3492559.1"/>
    <property type="molecule type" value="Genomic_DNA"/>
</dbReference>
<protein>
    <submittedName>
        <fullName evidence="2">Uncharacterized protein</fullName>
    </submittedName>
</protein>
<accession>A0ABT7ZU55</accession>
<gene>
    <name evidence="2" type="ORF">QMA06_07495</name>
</gene>